<feature type="binding site" evidence="9">
    <location>
        <position position="220"/>
    </location>
    <ligand>
        <name>[4Fe-4S] cluster</name>
        <dbReference type="ChEBI" id="CHEBI:49883"/>
        <label>1</label>
    </ligand>
</feature>
<dbReference type="NCBIfam" id="TIGR00276">
    <property type="entry name" value="tRNA epoxyqueuosine(34) reductase QueG"/>
    <property type="match status" value="1"/>
</dbReference>
<evidence type="ECO:0000313" key="13">
    <source>
        <dbReference type="Proteomes" id="UP001156870"/>
    </source>
</evidence>
<reference evidence="12 13" key="1">
    <citation type="journal article" date="2014" name="Int. J. Syst. Evol. Microbiol.">
        <title>Complete genome sequence of Corynebacterium casei LMG S-19264T (=DSM 44701T), isolated from a smear-ripened cheese.</title>
        <authorList>
            <consortium name="US DOE Joint Genome Institute (JGI-PGF)"/>
            <person name="Walter F."/>
            <person name="Albersmeier A."/>
            <person name="Kalinowski J."/>
            <person name="Ruckert C."/>
        </authorList>
    </citation>
    <scope>NUCLEOTIDE SEQUENCE [LARGE SCALE GENOMIC DNA]</scope>
    <source>
        <strain evidence="12 13">NBRC 110095</strain>
    </source>
</reference>
<keyword evidence="4 9" id="KW-0479">Metal-binding</keyword>
<feature type="compositionally biased region" description="Low complexity" evidence="10">
    <location>
        <begin position="131"/>
        <end position="147"/>
    </location>
</feature>
<feature type="binding site" evidence="9">
    <location>
        <position position="270"/>
    </location>
    <ligand>
        <name>[4Fe-4S] cluster</name>
        <dbReference type="ChEBI" id="CHEBI:49883"/>
        <label>2</label>
    </ligand>
</feature>
<protein>
    <recommendedName>
        <fullName evidence="9">Epoxyqueuosine reductase</fullName>
        <ecNumber evidence="9">1.17.99.6</ecNumber>
    </recommendedName>
    <alternativeName>
        <fullName evidence="9">Queuosine biosynthesis protein QueG</fullName>
    </alternativeName>
</protein>
<keyword evidence="2 9" id="KW-0963">Cytoplasm</keyword>
<dbReference type="EC" id="1.17.99.6" evidence="9"/>
<sequence>MTQLMNQIRMWAKEFGFQQVGVSDCDLSDAEDRLKQWLANGFHGDMQWMADHGNKRSRPDELLPGTTRILSFRMDYLPADTDQILILKSPEKAYVSRYTLGRDYHKLIRKRLSTIARKIETYAQQHHPINRTINGTTNRTTNRTTNKTTHDPSSFSHRAFVDSAPVMERPIAEKAGLGWVGKHSLVIHPNAGSWFFLGEIYTNLPLPVNDTLEENRCGECTACLKVCPTDAFTKPYELDARRCISYLTIENKGPIPEEFREPMGNRVFGCDDCQAICPWNKYARFTQEDDFQPRHHLDRADLVDLFTWREEEYLQRTEGSAIRRIGYENWVRNLSIGLGNAPTSESVINALTEKLDDKDRPLPDMVKEHIQWALNQHTVVKQHNPKHRRRRKVADHKW</sequence>
<keyword evidence="1 9" id="KW-0004">4Fe-4S</keyword>
<comment type="caution">
    <text evidence="12">The sequence shown here is derived from an EMBL/GenBank/DDBJ whole genome shotgun (WGS) entry which is preliminary data.</text>
</comment>
<dbReference type="GO" id="GO:0052693">
    <property type="term" value="F:epoxyqueuosine reductase activity"/>
    <property type="evidence" value="ECO:0007669"/>
    <property type="project" value="UniProtKB-UniRule"/>
</dbReference>
<feature type="binding site" evidence="9">
    <location>
        <position position="227"/>
    </location>
    <ligand>
        <name>[4Fe-4S] cluster</name>
        <dbReference type="ChEBI" id="CHEBI:49883"/>
        <label>2</label>
    </ligand>
</feature>
<feature type="binding site" evidence="9">
    <location>
        <position position="273"/>
    </location>
    <ligand>
        <name>[4Fe-4S] cluster</name>
        <dbReference type="ChEBI" id="CHEBI:49883"/>
        <label>2</label>
    </ligand>
</feature>
<dbReference type="EMBL" id="BSPD01000007">
    <property type="protein sequence ID" value="GLS24515.1"/>
    <property type="molecule type" value="Genomic_DNA"/>
</dbReference>
<comment type="subcellular location">
    <subcellularLocation>
        <location evidence="9">Cytoplasm</location>
    </subcellularLocation>
</comment>
<dbReference type="PROSITE" id="PS51379">
    <property type="entry name" value="4FE4S_FER_2"/>
    <property type="match status" value="1"/>
</dbReference>
<name>A0AA37WKS5_9GAMM</name>
<feature type="region of interest" description="Disordered" evidence="10">
    <location>
        <begin position="131"/>
        <end position="154"/>
    </location>
</feature>
<keyword evidence="3 9" id="KW-0819">tRNA processing</keyword>
<dbReference type="PANTHER" id="PTHR30002">
    <property type="entry name" value="EPOXYQUEUOSINE REDUCTASE"/>
    <property type="match status" value="1"/>
</dbReference>
<dbReference type="FunFam" id="3.30.70.20:FF:000017">
    <property type="entry name" value="Epoxyqueuosine reductase"/>
    <property type="match status" value="1"/>
</dbReference>
<dbReference type="HAMAP" id="MF_00916">
    <property type="entry name" value="QueG"/>
    <property type="match status" value="1"/>
</dbReference>
<feature type="binding site" evidence="9">
    <location>
        <position position="186"/>
    </location>
    <ligand>
        <name>cob(II)alamin</name>
        <dbReference type="ChEBI" id="CHEBI:16304"/>
    </ligand>
</feature>
<keyword evidence="7 9" id="KW-0408">Iron</keyword>
<evidence type="ECO:0000256" key="3">
    <source>
        <dbReference type="ARBA" id="ARBA00022694"/>
    </source>
</evidence>
<dbReference type="PANTHER" id="PTHR30002:SF4">
    <property type="entry name" value="EPOXYQUEUOSINE REDUCTASE"/>
    <property type="match status" value="1"/>
</dbReference>
<evidence type="ECO:0000256" key="6">
    <source>
        <dbReference type="ARBA" id="ARBA00023002"/>
    </source>
</evidence>
<evidence type="ECO:0000256" key="1">
    <source>
        <dbReference type="ARBA" id="ARBA00022485"/>
    </source>
</evidence>
<keyword evidence="6 9" id="KW-0560">Oxidoreductase</keyword>
<proteinExistence type="inferred from homology"/>
<dbReference type="PROSITE" id="PS00198">
    <property type="entry name" value="4FE4S_FER_1"/>
    <property type="match status" value="1"/>
</dbReference>
<comment type="caution">
    <text evidence="9">Lacks conserved residue(s) required for the propagation of feature annotation.</text>
</comment>
<feature type="binding site" evidence="9">
    <location>
        <begin position="270"/>
        <end position="271"/>
    </location>
    <ligand>
        <name>cob(II)alamin</name>
        <dbReference type="ChEBI" id="CHEBI:16304"/>
    </ligand>
</feature>
<dbReference type="SUPFAM" id="SSF46548">
    <property type="entry name" value="alpha-helical ferredoxin"/>
    <property type="match status" value="1"/>
</dbReference>
<feature type="binding site" evidence="9">
    <location>
        <position position="277"/>
    </location>
    <ligand>
        <name>[4Fe-4S] cluster</name>
        <dbReference type="ChEBI" id="CHEBI:49883"/>
        <label>1</label>
    </ligand>
</feature>
<dbReference type="InterPro" id="IPR017900">
    <property type="entry name" value="4Fe4S_Fe_S_CS"/>
</dbReference>
<dbReference type="InterPro" id="IPR004453">
    <property type="entry name" value="QueG"/>
</dbReference>
<evidence type="ECO:0000256" key="8">
    <source>
        <dbReference type="ARBA" id="ARBA00023014"/>
    </source>
</evidence>
<organism evidence="12 13">
    <name type="scientific">Marinibactrum halimedae</name>
    <dbReference type="NCBI Taxonomy" id="1444977"/>
    <lineage>
        <taxon>Bacteria</taxon>
        <taxon>Pseudomonadati</taxon>
        <taxon>Pseudomonadota</taxon>
        <taxon>Gammaproteobacteria</taxon>
        <taxon>Cellvibrionales</taxon>
        <taxon>Cellvibrionaceae</taxon>
        <taxon>Marinibactrum</taxon>
    </lineage>
</organism>
<feature type="binding site" evidence="9">
    <location>
        <position position="252"/>
    </location>
    <ligand>
        <name>tRNA</name>
        <dbReference type="ChEBI" id="CHEBI:17843"/>
    </ligand>
</feature>
<keyword evidence="9" id="KW-0846">Cobalamin</keyword>
<gene>
    <name evidence="9 12" type="primary">queG</name>
    <name evidence="12" type="ORF">GCM10007877_02270</name>
</gene>
<keyword evidence="9" id="KW-0170">Cobalt</keyword>
<comment type="similarity">
    <text evidence="9">Belongs to the QueG family.</text>
</comment>
<evidence type="ECO:0000259" key="11">
    <source>
        <dbReference type="PROSITE" id="PS51379"/>
    </source>
</evidence>
<accession>A0AA37WKS5</accession>
<feature type="binding site" evidence="9">
    <location>
        <position position="223"/>
    </location>
    <ligand>
        <name>[4Fe-4S] cluster</name>
        <dbReference type="ChEBI" id="CHEBI:49883"/>
        <label>1</label>
    </ligand>
</feature>
<evidence type="ECO:0000256" key="10">
    <source>
        <dbReference type="SAM" id="MobiDB-lite"/>
    </source>
</evidence>
<evidence type="ECO:0000256" key="9">
    <source>
        <dbReference type="HAMAP-Rule" id="MF_00916"/>
    </source>
</evidence>
<dbReference type="Pfam" id="PF08331">
    <property type="entry name" value="QueG_DUF1730"/>
    <property type="match status" value="1"/>
</dbReference>
<feature type="binding site" evidence="9">
    <location>
        <position position="56"/>
    </location>
    <ligand>
        <name>cob(II)alamin</name>
        <dbReference type="ChEBI" id="CHEBI:16304"/>
    </ligand>
</feature>
<feature type="binding site" evidence="9">
    <location>
        <position position="217"/>
    </location>
    <ligand>
        <name>[4Fe-4S] cluster</name>
        <dbReference type="ChEBI" id="CHEBI:49883"/>
        <label>1</label>
    </ligand>
</feature>
<comment type="cofactor">
    <cofactor evidence="9">
        <name>[4Fe-4S] cluster</name>
        <dbReference type="ChEBI" id="CHEBI:49883"/>
    </cofactor>
    <text evidence="9">Binds 2 [4Fe-4S] clusters per monomer.</text>
</comment>
<feature type="binding site" evidence="9">
    <location>
        <position position="243"/>
    </location>
    <ligand>
        <name>[4Fe-4S] cluster</name>
        <dbReference type="ChEBI" id="CHEBI:49883"/>
        <label>2</label>
    </ligand>
</feature>
<evidence type="ECO:0000313" key="12">
    <source>
        <dbReference type="EMBL" id="GLS24515.1"/>
    </source>
</evidence>
<dbReference type="GO" id="GO:0046872">
    <property type="term" value="F:metal ion binding"/>
    <property type="evidence" value="ECO:0007669"/>
    <property type="project" value="UniProtKB-KW"/>
</dbReference>
<feature type="binding site" evidence="9">
    <location>
        <position position="245"/>
    </location>
    <ligand>
        <name>cob(II)alamin</name>
        <dbReference type="ChEBI" id="CHEBI:16304"/>
    </ligand>
</feature>
<comment type="catalytic activity">
    <reaction evidence="9">
        <text>epoxyqueuosine(34) in tRNA + AH2 = queuosine(34) in tRNA + A + H2O</text>
        <dbReference type="Rhea" id="RHEA:32159"/>
        <dbReference type="Rhea" id="RHEA-COMP:18571"/>
        <dbReference type="Rhea" id="RHEA-COMP:18582"/>
        <dbReference type="ChEBI" id="CHEBI:13193"/>
        <dbReference type="ChEBI" id="CHEBI:15377"/>
        <dbReference type="ChEBI" id="CHEBI:17499"/>
        <dbReference type="ChEBI" id="CHEBI:194431"/>
        <dbReference type="ChEBI" id="CHEBI:194443"/>
        <dbReference type="EC" id="1.17.99.6"/>
    </reaction>
</comment>
<dbReference type="GO" id="GO:0051539">
    <property type="term" value="F:4 iron, 4 sulfur cluster binding"/>
    <property type="evidence" value="ECO:0007669"/>
    <property type="project" value="UniProtKB-KW"/>
</dbReference>
<comment type="subunit">
    <text evidence="9">Monomer.</text>
</comment>
<feature type="domain" description="4Fe-4S ferredoxin-type" evidence="11">
    <location>
        <begin position="208"/>
        <end position="237"/>
    </location>
</feature>
<evidence type="ECO:0000256" key="7">
    <source>
        <dbReference type="ARBA" id="ARBA00023004"/>
    </source>
</evidence>
<dbReference type="InterPro" id="IPR013542">
    <property type="entry name" value="QueG_DUF1730"/>
</dbReference>
<dbReference type="Proteomes" id="UP001156870">
    <property type="component" value="Unassembled WGS sequence"/>
</dbReference>
<comment type="function">
    <text evidence="9">Catalyzes the conversion of epoxyqueuosine (oQ) to queuosine (Q), which is a hypermodified base found in the wobble positions of tRNA(Asp), tRNA(Asn), tRNA(His) and tRNA(Tyr).</text>
</comment>
<evidence type="ECO:0000256" key="4">
    <source>
        <dbReference type="ARBA" id="ARBA00022723"/>
    </source>
</evidence>
<feature type="active site" description="Proton donor" evidence="9">
    <location>
        <position position="162"/>
    </location>
</feature>
<evidence type="ECO:0000256" key="5">
    <source>
        <dbReference type="ARBA" id="ARBA00022785"/>
    </source>
</evidence>
<dbReference type="InterPro" id="IPR017896">
    <property type="entry name" value="4Fe4S_Fe-S-bd"/>
</dbReference>
<dbReference type="Gene3D" id="3.30.70.20">
    <property type="match status" value="1"/>
</dbReference>
<evidence type="ECO:0000256" key="2">
    <source>
        <dbReference type="ARBA" id="ARBA00022490"/>
    </source>
</evidence>
<keyword evidence="8 9" id="KW-0411">Iron-sulfur</keyword>
<keyword evidence="13" id="KW-1185">Reference proteome</keyword>
<dbReference type="GO" id="GO:0031419">
    <property type="term" value="F:cobalamin binding"/>
    <property type="evidence" value="ECO:0007669"/>
    <property type="project" value="UniProtKB-KW"/>
</dbReference>
<dbReference type="RefSeq" id="WP_232594369.1">
    <property type="nucleotide sequence ID" value="NZ_BSPD01000007.1"/>
</dbReference>
<dbReference type="Pfam" id="PF13484">
    <property type="entry name" value="Fer4_16"/>
    <property type="match status" value="1"/>
</dbReference>
<keyword evidence="5 9" id="KW-0671">Queuosine biosynthesis</keyword>
<dbReference type="GO" id="GO:0005737">
    <property type="term" value="C:cytoplasm"/>
    <property type="evidence" value="ECO:0007669"/>
    <property type="project" value="UniProtKB-SubCell"/>
</dbReference>
<comment type="cofactor">
    <cofactor evidence="9">
        <name>cob(II)alamin</name>
        <dbReference type="ChEBI" id="CHEBI:16304"/>
    </cofactor>
</comment>
<dbReference type="GO" id="GO:0008616">
    <property type="term" value="P:tRNA queuosine(34) biosynthetic process"/>
    <property type="evidence" value="ECO:0007669"/>
    <property type="project" value="UniProtKB-UniRule"/>
</dbReference>
<feature type="binding site" evidence="9">
    <location>
        <position position="197"/>
    </location>
    <ligand>
        <name>cob(II)alamin</name>
        <dbReference type="ChEBI" id="CHEBI:16304"/>
    </ligand>
</feature>
<dbReference type="AlphaFoldDB" id="A0AA37WKS5"/>
<comment type="pathway">
    <text evidence="9">tRNA modification; tRNA-queuosine biosynthesis.</text>
</comment>
<feature type="binding site" evidence="9">
    <location>
        <position position="162"/>
    </location>
    <ligand>
        <name>cob(II)alamin</name>
        <dbReference type="ChEBI" id="CHEBI:16304"/>
    </ligand>
</feature>